<name>A0A7J7RTC1_MYOMY</name>
<evidence type="ECO:0000256" key="1">
    <source>
        <dbReference type="ARBA" id="ARBA00007818"/>
    </source>
</evidence>
<sequence length="142" mass="15538">MGWKAGTAASPGLSQPLWGKSRCSSENVTNLRPVREDSRRYLELKCGHCGELSEKQQYIRLMDSVAQKGGRGSAPLVQKCKLCAREHSVEIPSSTIRSHSVEDNEKFSTIGAFECGALSQLISSLGLGLLLSRRMEDSLQGR</sequence>
<evidence type="ECO:0000313" key="6">
    <source>
        <dbReference type="Proteomes" id="UP000527355"/>
    </source>
</evidence>
<dbReference type="Pfam" id="PF05907">
    <property type="entry name" value="CXXC_Zn-b_euk"/>
    <property type="match status" value="1"/>
</dbReference>
<evidence type="ECO:0000256" key="4">
    <source>
        <dbReference type="ARBA" id="ARBA00022833"/>
    </source>
</evidence>
<keyword evidence="3" id="KW-0479">Metal-binding</keyword>
<evidence type="ECO:0000256" key="3">
    <source>
        <dbReference type="ARBA" id="ARBA00022723"/>
    </source>
</evidence>
<dbReference type="PANTHER" id="PTHR12857:SF0">
    <property type="entry name" value="CXXC MOTIF CONTAINING ZINC BINDING PROTEIN"/>
    <property type="match status" value="1"/>
</dbReference>
<keyword evidence="6" id="KW-1185">Reference proteome</keyword>
<dbReference type="AlphaFoldDB" id="A0A7J7RTC1"/>
<dbReference type="PANTHER" id="PTHR12857">
    <property type="entry name" value="CXXC MOTIF CONTAINING ZINC BINDING PROTEIN"/>
    <property type="match status" value="1"/>
</dbReference>
<dbReference type="SUPFAM" id="SSF141678">
    <property type="entry name" value="MAL13P1.257-like"/>
    <property type="match status" value="1"/>
</dbReference>
<proteinExistence type="inferred from homology"/>
<reference evidence="5 6" key="1">
    <citation type="journal article" date="2020" name="Nature">
        <title>Six reference-quality genomes reveal evolution of bat adaptations.</title>
        <authorList>
            <person name="Jebb D."/>
            <person name="Huang Z."/>
            <person name="Pippel M."/>
            <person name="Hughes G.M."/>
            <person name="Lavrichenko K."/>
            <person name="Devanna P."/>
            <person name="Winkler S."/>
            <person name="Jermiin L.S."/>
            <person name="Skirmuntt E.C."/>
            <person name="Katzourakis A."/>
            <person name="Burkitt-Gray L."/>
            <person name="Ray D.A."/>
            <person name="Sullivan K.A.M."/>
            <person name="Roscito J.G."/>
            <person name="Kirilenko B.M."/>
            <person name="Davalos L.M."/>
            <person name="Corthals A.P."/>
            <person name="Power M.L."/>
            <person name="Jones G."/>
            <person name="Ransome R.D."/>
            <person name="Dechmann D.K.N."/>
            <person name="Locatelli A.G."/>
            <person name="Puechmaille S.J."/>
            <person name="Fedrigo O."/>
            <person name="Jarvis E.D."/>
            <person name="Hiller M."/>
            <person name="Vernes S.C."/>
            <person name="Myers E.W."/>
            <person name="Teeling E.C."/>
        </authorList>
    </citation>
    <scope>NUCLEOTIDE SEQUENCE [LARGE SCALE GENOMIC DNA]</scope>
    <source>
        <strain evidence="5">MMyoMyo1</strain>
        <tissue evidence="5">Flight muscle</tissue>
    </source>
</reference>
<organism evidence="5 6">
    <name type="scientific">Myotis myotis</name>
    <name type="common">Greater mouse-eared bat</name>
    <name type="synonym">Vespertilio myotis</name>
    <dbReference type="NCBI Taxonomy" id="51298"/>
    <lineage>
        <taxon>Eukaryota</taxon>
        <taxon>Metazoa</taxon>
        <taxon>Chordata</taxon>
        <taxon>Craniata</taxon>
        <taxon>Vertebrata</taxon>
        <taxon>Euteleostomi</taxon>
        <taxon>Mammalia</taxon>
        <taxon>Eutheria</taxon>
        <taxon>Laurasiatheria</taxon>
        <taxon>Chiroptera</taxon>
        <taxon>Yangochiroptera</taxon>
        <taxon>Vespertilionidae</taxon>
        <taxon>Myotis</taxon>
    </lineage>
</organism>
<gene>
    <name evidence="5" type="ORF">mMyoMyo1_010197</name>
</gene>
<keyword evidence="4" id="KW-0862">Zinc</keyword>
<evidence type="ECO:0000313" key="5">
    <source>
        <dbReference type="EMBL" id="KAF6279154.1"/>
    </source>
</evidence>
<comment type="caution">
    <text evidence="5">The sequence shown here is derived from an EMBL/GenBank/DDBJ whole genome shotgun (WGS) entry which is preliminary data.</text>
</comment>
<accession>A0A7J7RTC1</accession>
<dbReference type="GO" id="GO:0008270">
    <property type="term" value="F:zinc ion binding"/>
    <property type="evidence" value="ECO:0007669"/>
    <property type="project" value="TreeGrafter"/>
</dbReference>
<dbReference type="Proteomes" id="UP000527355">
    <property type="component" value="Unassembled WGS sequence"/>
</dbReference>
<evidence type="ECO:0000256" key="2">
    <source>
        <dbReference type="ARBA" id="ARBA00020439"/>
    </source>
</evidence>
<protein>
    <recommendedName>
        <fullName evidence="2">CXXC motif containing zinc binding protein</fullName>
    </recommendedName>
</protein>
<dbReference type="InterPro" id="IPR008584">
    <property type="entry name" value="CXXC_Zn-binding_euk"/>
</dbReference>
<comment type="similarity">
    <text evidence="1">Belongs to the UPF0587 family.</text>
</comment>
<dbReference type="EMBL" id="JABWUV010000022">
    <property type="protein sequence ID" value="KAF6279154.1"/>
    <property type="molecule type" value="Genomic_DNA"/>
</dbReference>
<dbReference type="VEuPathDB" id="HostDB:GeneID_118676037"/>